<keyword evidence="10 11" id="KW-0472">Membrane</keyword>
<evidence type="ECO:0000256" key="7">
    <source>
        <dbReference type="ARBA" id="ARBA00022927"/>
    </source>
</evidence>
<reference evidence="12 13" key="1">
    <citation type="journal article" date="2016" name="Nat. Commun.">
        <title>Thousands of microbial genomes shed light on interconnected biogeochemical processes in an aquifer system.</title>
        <authorList>
            <person name="Anantharaman K."/>
            <person name="Brown C.T."/>
            <person name="Hug L.A."/>
            <person name="Sharon I."/>
            <person name="Castelle C.J."/>
            <person name="Probst A.J."/>
            <person name="Thomas B.C."/>
            <person name="Singh A."/>
            <person name="Wilkins M.J."/>
            <person name="Karaoz U."/>
            <person name="Brodie E.L."/>
            <person name="Williams K.H."/>
            <person name="Hubbard S.S."/>
            <person name="Banfield J.F."/>
        </authorList>
    </citation>
    <scope>NUCLEOTIDE SEQUENCE [LARGE SCALE GENOMIC DNA]</scope>
</reference>
<dbReference type="Proteomes" id="UP000178885">
    <property type="component" value="Unassembled WGS sequence"/>
</dbReference>
<organism evidence="12 13">
    <name type="scientific">Candidatus Muproteobacteria bacterium RBG_16_65_34</name>
    <dbReference type="NCBI Taxonomy" id="1817760"/>
    <lineage>
        <taxon>Bacteria</taxon>
        <taxon>Pseudomonadati</taxon>
        <taxon>Pseudomonadota</taxon>
        <taxon>Candidatus Muproteobacteria</taxon>
    </lineage>
</organism>
<evidence type="ECO:0000256" key="9">
    <source>
        <dbReference type="ARBA" id="ARBA00023010"/>
    </source>
</evidence>
<dbReference type="NCBIfam" id="TIGR00739">
    <property type="entry name" value="yajC"/>
    <property type="match status" value="1"/>
</dbReference>
<keyword evidence="9" id="KW-0811">Translocation</keyword>
<dbReference type="InterPro" id="IPR003849">
    <property type="entry name" value="Preprotein_translocase_YajC"/>
</dbReference>
<dbReference type="GO" id="GO:0005886">
    <property type="term" value="C:plasma membrane"/>
    <property type="evidence" value="ECO:0007669"/>
    <property type="project" value="UniProtKB-SubCell"/>
</dbReference>
<protein>
    <recommendedName>
        <fullName evidence="3">Sec translocon accessory complex subunit YajC</fullName>
    </recommendedName>
</protein>
<evidence type="ECO:0000256" key="4">
    <source>
        <dbReference type="ARBA" id="ARBA00022448"/>
    </source>
</evidence>
<keyword evidence="4" id="KW-0813">Transport</keyword>
<comment type="caution">
    <text evidence="12">The sequence shown here is derived from an EMBL/GenBank/DDBJ whole genome shotgun (WGS) entry which is preliminary data.</text>
</comment>
<evidence type="ECO:0000256" key="6">
    <source>
        <dbReference type="ARBA" id="ARBA00022692"/>
    </source>
</evidence>
<keyword evidence="5" id="KW-1003">Cell membrane</keyword>
<evidence type="ECO:0000313" key="13">
    <source>
        <dbReference type="Proteomes" id="UP000178885"/>
    </source>
</evidence>
<dbReference type="PANTHER" id="PTHR33909:SF1">
    <property type="entry name" value="SEC TRANSLOCON ACCESSORY COMPLEX SUBUNIT YAJC"/>
    <property type="match status" value="1"/>
</dbReference>
<gene>
    <name evidence="12" type="ORF">A2151_02015</name>
</gene>
<evidence type="ECO:0000256" key="10">
    <source>
        <dbReference type="ARBA" id="ARBA00023136"/>
    </source>
</evidence>
<sequence length="112" mass="11854">MNLFISEAWAQAPAADAAPQGSPIVTFVLLGVMFAAFYFILIRPQAKRAKEHKATLAALAKGDEVVAAGGVLGRITHLGDAFVTLEVAEGTQIKVQRHAIQQVMPKGTIKSA</sequence>
<dbReference type="Pfam" id="PF02699">
    <property type="entry name" value="YajC"/>
    <property type="match status" value="1"/>
</dbReference>
<name>A0A1F6TLK0_9PROT</name>
<dbReference type="EMBL" id="MFSU01000090">
    <property type="protein sequence ID" value="OGI46010.1"/>
    <property type="molecule type" value="Genomic_DNA"/>
</dbReference>
<keyword evidence="8 11" id="KW-1133">Transmembrane helix</keyword>
<dbReference type="GO" id="GO:0015031">
    <property type="term" value="P:protein transport"/>
    <property type="evidence" value="ECO:0007669"/>
    <property type="project" value="UniProtKB-KW"/>
</dbReference>
<dbReference type="STRING" id="1817760.A2151_02015"/>
<comment type="similarity">
    <text evidence="2">Belongs to the YajC family.</text>
</comment>
<evidence type="ECO:0000256" key="1">
    <source>
        <dbReference type="ARBA" id="ARBA00004162"/>
    </source>
</evidence>
<evidence type="ECO:0000256" key="8">
    <source>
        <dbReference type="ARBA" id="ARBA00022989"/>
    </source>
</evidence>
<evidence type="ECO:0000256" key="11">
    <source>
        <dbReference type="SAM" id="Phobius"/>
    </source>
</evidence>
<accession>A0A1F6TLK0</accession>
<feature type="transmembrane region" description="Helical" evidence="11">
    <location>
        <begin position="24"/>
        <end position="42"/>
    </location>
</feature>
<keyword evidence="7" id="KW-0653">Protein transport</keyword>
<dbReference type="PANTHER" id="PTHR33909">
    <property type="entry name" value="SEC TRANSLOCON ACCESSORY COMPLEX SUBUNIT YAJC"/>
    <property type="match status" value="1"/>
</dbReference>
<comment type="subcellular location">
    <subcellularLocation>
        <location evidence="1">Cell membrane</location>
        <topology evidence="1">Single-pass membrane protein</topology>
    </subcellularLocation>
</comment>
<evidence type="ECO:0000313" key="12">
    <source>
        <dbReference type="EMBL" id="OGI46010.1"/>
    </source>
</evidence>
<dbReference type="SMART" id="SM01323">
    <property type="entry name" value="YajC"/>
    <property type="match status" value="1"/>
</dbReference>
<keyword evidence="6 11" id="KW-0812">Transmembrane</keyword>
<evidence type="ECO:0000256" key="5">
    <source>
        <dbReference type="ARBA" id="ARBA00022475"/>
    </source>
</evidence>
<dbReference type="AlphaFoldDB" id="A0A1F6TLK0"/>
<evidence type="ECO:0000256" key="3">
    <source>
        <dbReference type="ARBA" id="ARBA00014962"/>
    </source>
</evidence>
<dbReference type="PRINTS" id="PR01853">
    <property type="entry name" value="YAJCTRNLCASE"/>
</dbReference>
<proteinExistence type="inferred from homology"/>
<evidence type="ECO:0000256" key="2">
    <source>
        <dbReference type="ARBA" id="ARBA00006742"/>
    </source>
</evidence>